<keyword evidence="1" id="KW-0812">Transmembrane</keyword>
<evidence type="ECO:0000313" key="2">
    <source>
        <dbReference type="EnsemblMetazoa" id="GPAI033402-PA"/>
    </source>
</evidence>
<reference evidence="3" key="1">
    <citation type="submission" date="2014-03" db="EMBL/GenBank/DDBJ databases">
        <authorList>
            <person name="Aksoy S."/>
            <person name="Warren W."/>
            <person name="Wilson R.K."/>
        </authorList>
    </citation>
    <scope>NUCLEOTIDE SEQUENCE [LARGE SCALE GENOMIC DNA]</scope>
    <source>
        <strain evidence="3">IAEA</strain>
    </source>
</reference>
<dbReference type="Proteomes" id="UP000092445">
    <property type="component" value="Unassembled WGS sequence"/>
</dbReference>
<sequence>MHGYDEIVFELNYDFCFISNKHKYITSGQIRDLTPVQSNSTKTMPELVNLLTCNKTVFSSPLKVLITTMLLPQEGINYNTKIPLMFLNIVLMLYACVLAVHVKLQVLRDFLVG</sequence>
<dbReference type="AlphaFoldDB" id="A0A1B0A3K8"/>
<keyword evidence="1" id="KW-1133">Transmembrane helix</keyword>
<feature type="transmembrane region" description="Helical" evidence="1">
    <location>
        <begin position="82"/>
        <end position="102"/>
    </location>
</feature>
<organism evidence="2 3">
    <name type="scientific">Glossina pallidipes</name>
    <name type="common">Tsetse fly</name>
    <dbReference type="NCBI Taxonomy" id="7398"/>
    <lineage>
        <taxon>Eukaryota</taxon>
        <taxon>Metazoa</taxon>
        <taxon>Ecdysozoa</taxon>
        <taxon>Arthropoda</taxon>
        <taxon>Hexapoda</taxon>
        <taxon>Insecta</taxon>
        <taxon>Pterygota</taxon>
        <taxon>Neoptera</taxon>
        <taxon>Endopterygota</taxon>
        <taxon>Diptera</taxon>
        <taxon>Brachycera</taxon>
        <taxon>Muscomorpha</taxon>
        <taxon>Hippoboscoidea</taxon>
        <taxon>Glossinidae</taxon>
        <taxon>Glossina</taxon>
    </lineage>
</organism>
<evidence type="ECO:0000256" key="1">
    <source>
        <dbReference type="SAM" id="Phobius"/>
    </source>
</evidence>
<proteinExistence type="predicted"/>
<evidence type="ECO:0000313" key="3">
    <source>
        <dbReference type="Proteomes" id="UP000092445"/>
    </source>
</evidence>
<protein>
    <submittedName>
        <fullName evidence="2">Uncharacterized protein</fullName>
    </submittedName>
</protein>
<keyword evidence="1" id="KW-0472">Membrane</keyword>
<keyword evidence="3" id="KW-1185">Reference proteome</keyword>
<accession>A0A1B0A3K8</accession>
<dbReference type="VEuPathDB" id="VectorBase:GPAI033402"/>
<reference evidence="2" key="2">
    <citation type="submission" date="2020-05" db="UniProtKB">
        <authorList>
            <consortium name="EnsemblMetazoa"/>
        </authorList>
    </citation>
    <scope>IDENTIFICATION</scope>
    <source>
        <strain evidence="2">IAEA</strain>
    </source>
</reference>
<dbReference type="EnsemblMetazoa" id="GPAI033402-RA">
    <property type="protein sequence ID" value="GPAI033402-PA"/>
    <property type="gene ID" value="GPAI033402"/>
</dbReference>
<name>A0A1B0A3K8_GLOPL</name>